<gene>
    <name evidence="7" type="ORF">B0T17DRAFT_611027</name>
</gene>
<dbReference type="Proteomes" id="UP001174934">
    <property type="component" value="Unassembled WGS sequence"/>
</dbReference>
<feature type="domain" description="Glucose-methanol-choline oxidoreductase C-terminal" evidence="6">
    <location>
        <begin position="575"/>
        <end position="720"/>
    </location>
</feature>
<evidence type="ECO:0008006" key="9">
    <source>
        <dbReference type="Google" id="ProtNLM"/>
    </source>
</evidence>
<name>A0AA39W3Y8_9PEZI</name>
<dbReference type="PANTHER" id="PTHR46056:SF12">
    <property type="entry name" value="LONG-CHAIN-ALCOHOL OXIDASE"/>
    <property type="match status" value="1"/>
</dbReference>
<dbReference type="Pfam" id="PF00732">
    <property type="entry name" value="GMC_oxred_N"/>
    <property type="match status" value="1"/>
</dbReference>
<comment type="similarity">
    <text evidence="1">Belongs to the GMC oxidoreductase family.</text>
</comment>
<accession>A0AA39W3Y8</accession>
<keyword evidence="8" id="KW-1185">Reference proteome</keyword>
<feature type="domain" description="Glucose-methanol-choline oxidoreductase N-terminal" evidence="5">
    <location>
        <begin position="281"/>
        <end position="480"/>
    </location>
</feature>
<dbReference type="Gene3D" id="3.50.50.60">
    <property type="entry name" value="FAD/NAD(P)-binding domain"/>
    <property type="match status" value="2"/>
</dbReference>
<evidence type="ECO:0000256" key="3">
    <source>
        <dbReference type="ARBA" id="ARBA00022827"/>
    </source>
</evidence>
<evidence type="ECO:0000256" key="2">
    <source>
        <dbReference type="ARBA" id="ARBA00022630"/>
    </source>
</evidence>
<dbReference type="AlphaFoldDB" id="A0AA39W3Y8"/>
<comment type="caution">
    <text evidence="7">The sequence shown here is derived from an EMBL/GenBank/DDBJ whole genome shotgun (WGS) entry which is preliminary data.</text>
</comment>
<proteinExistence type="inferred from homology"/>
<dbReference type="SUPFAM" id="SSF51905">
    <property type="entry name" value="FAD/NAD(P)-binding domain"/>
    <property type="match status" value="1"/>
</dbReference>
<dbReference type="PANTHER" id="PTHR46056">
    <property type="entry name" value="LONG-CHAIN-ALCOHOL OXIDASE"/>
    <property type="match status" value="1"/>
</dbReference>
<protein>
    <recommendedName>
        <fullName evidence="9">Long-chain-alcohol oxidase</fullName>
    </recommendedName>
</protein>
<evidence type="ECO:0000256" key="4">
    <source>
        <dbReference type="ARBA" id="ARBA00023002"/>
    </source>
</evidence>
<dbReference type="GO" id="GO:0016614">
    <property type="term" value="F:oxidoreductase activity, acting on CH-OH group of donors"/>
    <property type="evidence" value="ECO:0007669"/>
    <property type="project" value="InterPro"/>
</dbReference>
<reference evidence="7" key="1">
    <citation type="submission" date="2023-06" db="EMBL/GenBank/DDBJ databases">
        <title>Genome-scale phylogeny and comparative genomics of the fungal order Sordariales.</title>
        <authorList>
            <consortium name="Lawrence Berkeley National Laboratory"/>
            <person name="Hensen N."/>
            <person name="Bonometti L."/>
            <person name="Westerberg I."/>
            <person name="Brannstrom I.O."/>
            <person name="Guillou S."/>
            <person name="Cros-Aarteil S."/>
            <person name="Calhoun S."/>
            <person name="Haridas S."/>
            <person name="Kuo A."/>
            <person name="Mondo S."/>
            <person name="Pangilinan J."/>
            <person name="Riley R."/>
            <person name="LaButti K."/>
            <person name="Andreopoulos B."/>
            <person name="Lipzen A."/>
            <person name="Chen C."/>
            <person name="Yanf M."/>
            <person name="Daum C."/>
            <person name="Ng V."/>
            <person name="Clum A."/>
            <person name="Steindorff A."/>
            <person name="Ohm R."/>
            <person name="Martin F."/>
            <person name="Silar P."/>
            <person name="Natvig D."/>
            <person name="Lalanne C."/>
            <person name="Gautier V."/>
            <person name="Ament-velasquez S.L."/>
            <person name="Kruys A."/>
            <person name="Hutchinson M.I."/>
            <person name="Powell A.J."/>
            <person name="Barry K."/>
            <person name="Miller A.N."/>
            <person name="Grigoriev I.V."/>
            <person name="Debuchy R."/>
            <person name="Gladieux P."/>
            <person name="Thoren M.H."/>
            <person name="Johannesson H."/>
        </authorList>
    </citation>
    <scope>NUCLEOTIDE SEQUENCE</scope>
    <source>
        <strain evidence="7">SMH3391-2</strain>
    </source>
</reference>
<dbReference type="InterPro" id="IPR007867">
    <property type="entry name" value="GMC_OxRtase_C"/>
</dbReference>
<sequence length="756" mass="80794">MEGQETERMSTSPVATRPLSVGLPWVPPSGELLTKSQWRTVIAILNTVVPPVCREDTSAKASTNRASLAAFHLPAVEYDKMVHKIEQHVAASPDKAALRSHEQKALLEAYLAERPSDNPLFTELLTRIVSHPAGQETAASAGAVFAEVYLDSGAPARSPPFRSLFKSMTSLGKLLLFRTSTLFYDLSGFPPAPPTWAPSSSTSPHHQYSFLQFSPPPPASPSTPITITADIVIIGSGCGAAIAAHRLATTLPPTTRILVLEKGYQFSAASDIFPMTQADGMENLFESGAVIEADDGSINVTAGSCFGGGGTVNWSACLQAQHFVRCEWSQQRGLPYFESAAYQASLDGVFKHMGAGAVTPNHGNAVLLEGARKLGYEAKMVPQNCGGAEHEDGYCTLGCWKRRWGRSRGFLFEEGGGKGGKKVVRGVKGVWTMKEGGKEMEVVVRARQVVVSCGTLWSPVVLANSGLKNPQIGKNLYLHPTNFVSGFFDEDVRPWEGGALTSVVSSFDNLDGKGHGVRLEAMNMMPAFCLPFLNWSSGAEYKTLVSKYRHMNMYIAITRDRDTGYIYPDPLTGFPRVAYTPSAFDRAHNLVGIVSLAKILYAQGASEIHPSLPGLRPFVCSKTNTTAQKQSHTTNETEEITDPLFLAWLSELQAHGNKTPVTPFGSAHQVGTCRMSATERGGVVDPRGGVWGTEGLYVADASVFPSASGVNPMVTTMAIADYIAQGTGRDCLAAAAAGAGAGGDKGEGERAATAKL</sequence>
<organism evidence="7 8">
    <name type="scientific">Bombardia bombarda</name>
    <dbReference type="NCBI Taxonomy" id="252184"/>
    <lineage>
        <taxon>Eukaryota</taxon>
        <taxon>Fungi</taxon>
        <taxon>Dikarya</taxon>
        <taxon>Ascomycota</taxon>
        <taxon>Pezizomycotina</taxon>
        <taxon>Sordariomycetes</taxon>
        <taxon>Sordariomycetidae</taxon>
        <taxon>Sordariales</taxon>
        <taxon>Lasiosphaeriaceae</taxon>
        <taxon>Bombardia</taxon>
    </lineage>
</organism>
<evidence type="ECO:0000259" key="5">
    <source>
        <dbReference type="Pfam" id="PF00732"/>
    </source>
</evidence>
<evidence type="ECO:0000313" key="7">
    <source>
        <dbReference type="EMBL" id="KAK0610059.1"/>
    </source>
</evidence>
<keyword evidence="4" id="KW-0560">Oxidoreductase</keyword>
<evidence type="ECO:0000256" key="1">
    <source>
        <dbReference type="ARBA" id="ARBA00010790"/>
    </source>
</evidence>
<dbReference type="Pfam" id="PF05199">
    <property type="entry name" value="GMC_oxred_C"/>
    <property type="match status" value="1"/>
</dbReference>
<dbReference type="InterPro" id="IPR000172">
    <property type="entry name" value="GMC_OxRdtase_N"/>
</dbReference>
<dbReference type="GO" id="GO:0050660">
    <property type="term" value="F:flavin adenine dinucleotide binding"/>
    <property type="evidence" value="ECO:0007669"/>
    <property type="project" value="InterPro"/>
</dbReference>
<evidence type="ECO:0000259" key="6">
    <source>
        <dbReference type="Pfam" id="PF05199"/>
    </source>
</evidence>
<keyword evidence="3" id="KW-0274">FAD</keyword>
<dbReference type="InterPro" id="IPR036188">
    <property type="entry name" value="FAD/NAD-bd_sf"/>
</dbReference>
<keyword evidence="2" id="KW-0285">Flavoprotein</keyword>
<evidence type="ECO:0000313" key="8">
    <source>
        <dbReference type="Proteomes" id="UP001174934"/>
    </source>
</evidence>
<dbReference type="EMBL" id="JAULSR010000011">
    <property type="protein sequence ID" value="KAK0610059.1"/>
    <property type="molecule type" value="Genomic_DNA"/>
</dbReference>